<evidence type="ECO:0000313" key="3">
    <source>
        <dbReference type="EMBL" id="KIY93487.1"/>
    </source>
</evidence>
<sequence>MDLPSEVVEQLGDIEESLDTLSGFLQPFLDATPRDLEDAMPPLERARAHVTLARAAVLLARLRLRLRGEALEEGHLLRKEQERLHRYGNKLRRAANEDELARSRPGTELNVAAANRFISQAIPDLTPEQRRRLREQNAAGRGDGEAAAGAGRGGGRGGRGGSKRARGEEAAAAAGVGGTGMGSDLEEILAAAVDGGT</sequence>
<evidence type="ECO:0000256" key="2">
    <source>
        <dbReference type="SAM" id="MobiDB-lite"/>
    </source>
</evidence>
<dbReference type="GO" id="GO:0005730">
    <property type="term" value="C:nucleolus"/>
    <property type="evidence" value="ECO:0007669"/>
    <property type="project" value="UniProtKB-SubCell"/>
</dbReference>
<evidence type="ECO:0000313" key="4">
    <source>
        <dbReference type="Proteomes" id="UP000054498"/>
    </source>
</evidence>
<gene>
    <name evidence="3" type="ORF">MNEG_14475</name>
</gene>
<keyword evidence="1" id="KW-0238">DNA-binding</keyword>
<proteinExistence type="inferred from homology"/>
<dbReference type="KEGG" id="mng:MNEG_14475"/>
<dbReference type="OrthoDB" id="1421013at2759"/>
<keyword evidence="1" id="KW-0963">Cytoplasm</keyword>
<accession>A0A0D2J075</accession>
<dbReference type="AlphaFoldDB" id="A0A0D2J075"/>
<keyword evidence="1" id="KW-0694">RNA-binding</keyword>
<dbReference type="GO" id="GO:0005737">
    <property type="term" value="C:cytoplasm"/>
    <property type="evidence" value="ECO:0007669"/>
    <property type="project" value="UniProtKB-SubCell"/>
</dbReference>
<dbReference type="InterPro" id="IPR011082">
    <property type="entry name" value="Exosome-assoc_fac/DNA_repair"/>
</dbReference>
<name>A0A0D2J075_9CHLO</name>
<keyword evidence="1" id="KW-0698">rRNA processing</keyword>
<comment type="subcellular location">
    <subcellularLocation>
        <location evidence="1">Cytoplasm</location>
    </subcellularLocation>
    <subcellularLocation>
        <location evidence="1">Nucleus</location>
        <location evidence="1">Nucleolus</location>
    </subcellularLocation>
    <subcellularLocation>
        <location evidence="1">Nucleus</location>
    </subcellularLocation>
</comment>
<reference evidence="3 4" key="1">
    <citation type="journal article" date="2013" name="BMC Genomics">
        <title>Reconstruction of the lipid metabolism for the microalga Monoraphidium neglectum from its genome sequence reveals characteristics suitable for biofuel production.</title>
        <authorList>
            <person name="Bogen C."/>
            <person name="Al-Dilaimi A."/>
            <person name="Albersmeier A."/>
            <person name="Wichmann J."/>
            <person name="Grundmann M."/>
            <person name="Rupp O."/>
            <person name="Lauersen K.J."/>
            <person name="Blifernez-Klassen O."/>
            <person name="Kalinowski J."/>
            <person name="Goesmann A."/>
            <person name="Mussgnug J.H."/>
            <person name="Kruse O."/>
        </authorList>
    </citation>
    <scope>NUCLEOTIDE SEQUENCE [LARGE SCALE GENOMIC DNA]</scope>
    <source>
        <strain evidence="3 4">SAG 48.87</strain>
    </source>
</reference>
<dbReference type="EMBL" id="KK104735">
    <property type="protein sequence ID" value="KIY93487.1"/>
    <property type="molecule type" value="Genomic_DNA"/>
</dbReference>
<dbReference type="GO" id="GO:0003677">
    <property type="term" value="F:DNA binding"/>
    <property type="evidence" value="ECO:0007669"/>
    <property type="project" value="UniProtKB-KW"/>
</dbReference>
<keyword evidence="1" id="KW-0539">Nucleus</keyword>
<dbReference type="PANTHER" id="PTHR15341">
    <property type="entry name" value="SUN-COR STEROID HORMONE RECEPTOR CO-REPRESSOR"/>
    <property type="match status" value="1"/>
</dbReference>
<comment type="subunit">
    <text evidence="1">Monomer and homodimer.</text>
</comment>
<dbReference type="GO" id="GO:0000460">
    <property type="term" value="P:maturation of 5.8S rRNA"/>
    <property type="evidence" value="ECO:0007669"/>
    <property type="project" value="TreeGrafter"/>
</dbReference>
<dbReference type="GO" id="GO:0010468">
    <property type="term" value="P:regulation of gene expression"/>
    <property type="evidence" value="ECO:0007669"/>
    <property type="project" value="TreeGrafter"/>
</dbReference>
<feature type="region of interest" description="Disordered" evidence="2">
    <location>
        <begin position="136"/>
        <end position="183"/>
    </location>
</feature>
<dbReference type="GO" id="GO:0003723">
    <property type="term" value="F:RNA binding"/>
    <property type="evidence" value="ECO:0007669"/>
    <property type="project" value="UniProtKB-UniRule"/>
</dbReference>
<evidence type="ECO:0000256" key="1">
    <source>
        <dbReference type="RuleBase" id="RU368003"/>
    </source>
</evidence>
<dbReference type="GO" id="GO:0000178">
    <property type="term" value="C:exosome (RNase complex)"/>
    <property type="evidence" value="ECO:0007669"/>
    <property type="project" value="TreeGrafter"/>
</dbReference>
<dbReference type="GeneID" id="25732041"/>
<dbReference type="RefSeq" id="XP_013892507.1">
    <property type="nucleotide sequence ID" value="XM_014037053.1"/>
</dbReference>
<organism evidence="3 4">
    <name type="scientific">Monoraphidium neglectum</name>
    <dbReference type="NCBI Taxonomy" id="145388"/>
    <lineage>
        <taxon>Eukaryota</taxon>
        <taxon>Viridiplantae</taxon>
        <taxon>Chlorophyta</taxon>
        <taxon>core chlorophytes</taxon>
        <taxon>Chlorophyceae</taxon>
        <taxon>CS clade</taxon>
        <taxon>Sphaeropleales</taxon>
        <taxon>Selenastraceae</taxon>
        <taxon>Monoraphidium</taxon>
    </lineage>
</organism>
<dbReference type="STRING" id="145388.A0A0D2J075"/>
<protein>
    <recommendedName>
        <fullName evidence="1">Nuclear nucleic acid-binding protein C1D</fullName>
    </recommendedName>
</protein>
<dbReference type="PANTHER" id="PTHR15341:SF3">
    <property type="entry name" value="NUCLEAR NUCLEIC ACID-BINDING PROTEIN C1D"/>
    <property type="match status" value="1"/>
</dbReference>
<keyword evidence="4" id="KW-1185">Reference proteome</keyword>
<comment type="similarity">
    <text evidence="1">Belongs to the C1D family.</text>
</comment>
<feature type="compositionally biased region" description="Gly residues" evidence="2">
    <location>
        <begin position="150"/>
        <end position="160"/>
    </location>
</feature>
<dbReference type="Proteomes" id="UP000054498">
    <property type="component" value="Unassembled WGS sequence"/>
</dbReference>
<comment type="function">
    <text evidence="1">Plays a role in the recruitment of the exosome to pre-rRNA to mediate the 3'-5' end processing of the 5.8S rRNA.</text>
</comment>